<gene>
    <name evidence="1" type="ORF">PHACT_02845</name>
</gene>
<comment type="caution">
    <text evidence="1">The sequence shown here is derived from an EMBL/GenBank/DDBJ whole genome shotgun (WGS) entry which is preliminary data.</text>
</comment>
<evidence type="ECO:0000313" key="2">
    <source>
        <dbReference type="Proteomes" id="UP000175669"/>
    </source>
</evidence>
<dbReference type="Proteomes" id="UP000175669">
    <property type="component" value="Unassembled WGS sequence"/>
</dbReference>
<evidence type="ECO:0000313" key="1">
    <source>
        <dbReference type="EMBL" id="OFE12201.1"/>
    </source>
</evidence>
<dbReference type="InterPro" id="IPR036069">
    <property type="entry name" value="DUF34/NIF3_sf"/>
</dbReference>
<proteinExistence type="predicted"/>
<dbReference type="STRING" id="1524254.PHACT_02845"/>
<reference evidence="2" key="1">
    <citation type="submission" date="2016-07" db="EMBL/GenBank/DDBJ databases">
        <authorList>
            <person name="Florea S."/>
            <person name="Webb J.S."/>
            <person name="Jaromczyk J."/>
            <person name="Schardl C.L."/>
        </authorList>
    </citation>
    <scope>NUCLEOTIDE SEQUENCE [LARGE SCALE GENOMIC DNA]</scope>
    <source>
        <strain evidence="2">KCTC 42131</strain>
    </source>
</reference>
<accession>A0A1E8CIB2</accession>
<dbReference type="Gene3D" id="3.30.70.120">
    <property type="match status" value="1"/>
</dbReference>
<sequence>MYKLCFFVPEDHLEAVKDAIFEAGAGRIGDYDRCCWQTAGQGQFRPLAGASPFVGQHETLTRVTEFKVELVCDEAHIRSAVAALKLAHPFEEPAYDVILLSDF</sequence>
<protein>
    <submittedName>
        <fullName evidence="1">NGG1p interacting factor NIF3</fullName>
    </submittedName>
</protein>
<organism evidence="1 2">
    <name type="scientific">Pseudohongiella acticola</name>
    <dbReference type="NCBI Taxonomy" id="1524254"/>
    <lineage>
        <taxon>Bacteria</taxon>
        <taxon>Pseudomonadati</taxon>
        <taxon>Pseudomonadota</taxon>
        <taxon>Gammaproteobacteria</taxon>
        <taxon>Pseudomonadales</taxon>
        <taxon>Pseudohongiellaceae</taxon>
        <taxon>Pseudohongiella</taxon>
    </lineage>
</organism>
<dbReference type="AlphaFoldDB" id="A0A1E8CIB2"/>
<dbReference type="RefSeq" id="WP_070115825.1">
    <property type="nucleotide sequence ID" value="NZ_MASR01000001.1"/>
</dbReference>
<dbReference type="SUPFAM" id="SSF102705">
    <property type="entry name" value="NIF3 (NGG1p interacting factor 3)-like"/>
    <property type="match status" value="1"/>
</dbReference>
<dbReference type="FunFam" id="3.30.70.120:FF:000006">
    <property type="entry name" value="GTP cyclohydrolase 1 type 2 homolog"/>
    <property type="match status" value="1"/>
</dbReference>
<name>A0A1E8CIB2_9GAMM</name>
<dbReference type="EMBL" id="MASR01000001">
    <property type="protein sequence ID" value="OFE12201.1"/>
    <property type="molecule type" value="Genomic_DNA"/>
</dbReference>
<dbReference type="PANTHER" id="PTHR41774">
    <property type="match status" value="1"/>
</dbReference>
<keyword evidence="2" id="KW-1185">Reference proteome</keyword>
<dbReference type="InterPro" id="IPR015867">
    <property type="entry name" value="N-reg_PII/ATP_PRibTrfase_C"/>
</dbReference>
<dbReference type="PANTHER" id="PTHR41774:SF1">
    <property type="entry name" value="NGG1P INTERACTING FACTOR NIF3"/>
    <property type="match status" value="1"/>
</dbReference>
<dbReference type="OrthoDB" id="9795763at2"/>